<proteinExistence type="predicted"/>
<reference evidence="5 6" key="1">
    <citation type="submission" date="2024-09" db="EMBL/GenBank/DDBJ databases">
        <title>Laminarin stimulates single cell rates of sulfate reduction while oxygen inhibits transcriptomic activity in coastal marine sediment.</title>
        <authorList>
            <person name="Lindsay M."/>
            <person name="Orcutt B."/>
            <person name="Emerson D."/>
            <person name="Stepanauskas R."/>
            <person name="D'Angelo T."/>
        </authorList>
    </citation>
    <scope>NUCLEOTIDE SEQUENCE [LARGE SCALE GENOMIC DNA]</scope>
    <source>
        <strain evidence="5">SAG AM-311-K15</strain>
    </source>
</reference>
<evidence type="ECO:0000259" key="4">
    <source>
        <dbReference type="PROSITE" id="PS50011"/>
    </source>
</evidence>
<keyword evidence="6" id="KW-1185">Reference proteome</keyword>
<keyword evidence="5" id="KW-0808">Transferase</keyword>
<dbReference type="InterPro" id="IPR000719">
    <property type="entry name" value="Prot_kinase_dom"/>
</dbReference>
<dbReference type="Proteomes" id="UP001594351">
    <property type="component" value="Unassembled WGS sequence"/>
</dbReference>
<sequence>MISVPLIAQRFEFQNKEENILGRGGMGDVYRGRDTSSGDIVAIKVLQKSLSANQDHIERFRREGEALRHLNHPNIVKIFDFIEDQGQSYLVMEYVAGGSLRALLDKKKQVPTSQVVEIGLDLSDALTRAHRLGIIHRDLKPANVLLAPDGTPRLTDFGIAHMAETPRLTKTGVVVGTAEYLSPEVCRGDKIDSRSDIWAFGVMLYEMLTGVHPFTAPNVAATINAIITQQHRPLHEHRHDVPDDLVSLIDEMLEKDLRDRIYSIRLVGIALEKLNLSQQGTGDLPDPLAIASETDSRFAIDISTAPQFFKHNLSSHRTLFVGRETELEKLDQLLNNPAIRLITILGGGGTGKTCLAHEAAFGQLENFQDGVYFIPLAAVSDGHDIPTTIAEAINFAFFEGGDPGRQLLDYVQNKDMLLFLDNFEHLITAVQFVLEILKVGPGIKLVITSRIRLKVQAEHLFPVTGLDFPDEDANSPSIEDCLHYSAVKLFVKKAEQVSLPFKLTSDNLAAVISICRQVRGLPLAIIIAACWIEVLNPEEIAAEIKHNIDFLESDLQDIPDRQRSIRAVFEYSWGMLSEPEKDLFQKLAVFHGGFNRAAAAEIARASLKDLISLVNKSLIFKSAIGRYEMHDLIRHYAWEQLTRTPEVRQELEPRYSDFYASLINTLGQELISSRQQTTLEQIDLDKENFRTAWIWAIKHHALDHIQKSIDATGRYFRIRWLFQVGAAAMKMVVDMVEPDSSPQQTLLFCKASRWQALFSLLQGDTGQAQEYLERCLGRADLRATQDQDFRQEKAYFSLVQAATVAHTGERKKAWTLGQEAIDLFRSVQDQWGLAETLDQTASIAISLGQFEKSKQLLEESLTLKKRIGDQRGIAQTLRLLGRSTLMKGKLDQGSALLRESIVICQEIGDKAQSVLWMNDLGVLQMYLGEFQEAHKLLQESLHICRDLGNNAYSALVQSSIGNLKAHLGDYEDARRQAELGLSLSRQGDFKGGMAFALFIMGGVAMATKQVEKARDFLQESVAILKSIKHQDQLVISLAVLGGAYCDMGHSDKALETFWEALCTANRNKAYVPLLVVLSATACYLARRGDETLAIEVYALTSQRSFVAKSSWFRDTIGQHIEELKRSLSAAEVNTLIERGKKRELEPTVQEIMDHLQNLRKPSA</sequence>
<dbReference type="InterPro" id="IPR017441">
    <property type="entry name" value="Protein_kinase_ATP_BS"/>
</dbReference>
<comment type="caution">
    <text evidence="5">The sequence shown here is derived from an EMBL/GenBank/DDBJ whole genome shotgun (WGS) entry which is preliminary data.</text>
</comment>
<evidence type="ECO:0000313" key="5">
    <source>
        <dbReference type="EMBL" id="MFC1849413.1"/>
    </source>
</evidence>
<dbReference type="InterPro" id="IPR011009">
    <property type="entry name" value="Kinase-like_dom_sf"/>
</dbReference>
<dbReference type="EMBL" id="JBHPBY010000037">
    <property type="protein sequence ID" value="MFC1849413.1"/>
    <property type="molecule type" value="Genomic_DNA"/>
</dbReference>
<dbReference type="Pfam" id="PF00069">
    <property type="entry name" value="Pkinase"/>
    <property type="match status" value="1"/>
</dbReference>
<dbReference type="PROSITE" id="PS50011">
    <property type="entry name" value="PROTEIN_KINASE_DOM"/>
    <property type="match status" value="1"/>
</dbReference>
<dbReference type="SUPFAM" id="SSF52540">
    <property type="entry name" value="P-loop containing nucleoside triphosphate hydrolases"/>
    <property type="match status" value="1"/>
</dbReference>
<evidence type="ECO:0000313" key="6">
    <source>
        <dbReference type="Proteomes" id="UP001594351"/>
    </source>
</evidence>
<dbReference type="GO" id="GO:0016301">
    <property type="term" value="F:kinase activity"/>
    <property type="evidence" value="ECO:0007669"/>
    <property type="project" value="UniProtKB-KW"/>
</dbReference>
<dbReference type="Gene3D" id="1.10.510.10">
    <property type="entry name" value="Transferase(Phosphotransferase) domain 1"/>
    <property type="match status" value="1"/>
</dbReference>
<keyword evidence="5" id="KW-0418">Kinase</keyword>
<dbReference type="SUPFAM" id="SSF56112">
    <property type="entry name" value="Protein kinase-like (PK-like)"/>
    <property type="match status" value="1"/>
</dbReference>
<dbReference type="InterPro" id="IPR027417">
    <property type="entry name" value="P-loop_NTPase"/>
</dbReference>
<name>A0ABV6YTA1_UNCC1</name>
<dbReference type="SMART" id="SM00220">
    <property type="entry name" value="S_TKc"/>
    <property type="match status" value="1"/>
</dbReference>
<feature type="domain" description="Protein kinase" evidence="4">
    <location>
        <begin position="15"/>
        <end position="274"/>
    </location>
</feature>
<dbReference type="Pfam" id="PF12862">
    <property type="entry name" value="ANAPC5"/>
    <property type="match status" value="2"/>
</dbReference>
<dbReference type="SMART" id="SM00028">
    <property type="entry name" value="TPR"/>
    <property type="match status" value="6"/>
</dbReference>
<dbReference type="PROSITE" id="PS00108">
    <property type="entry name" value="PROTEIN_KINASE_ST"/>
    <property type="match status" value="1"/>
</dbReference>
<evidence type="ECO:0000256" key="2">
    <source>
        <dbReference type="ARBA" id="ARBA00022840"/>
    </source>
</evidence>
<keyword evidence="1 3" id="KW-0547">Nucleotide-binding</keyword>
<dbReference type="PANTHER" id="PTHR47691:SF3">
    <property type="entry name" value="HTH-TYPE TRANSCRIPTIONAL REGULATOR RV0890C-RELATED"/>
    <property type="match status" value="1"/>
</dbReference>
<dbReference type="InterPro" id="IPR026000">
    <property type="entry name" value="Apc5_dom"/>
</dbReference>
<keyword evidence="2 3" id="KW-0067">ATP-binding</keyword>
<dbReference type="Pfam" id="PF13424">
    <property type="entry name" value="TPR_12"/>
    <property type="match status" value="1"/>
</dbReference>
<gene>
    <name evidence="5" type="ORF">ACFL27_04305</name>
</gene>
<dbReference type="InterPro" id="IPR008271">
    <property type="entry name" value="Ser/Thr_kinase_AS"/>
</dbReference>
<dbReference type="CDD" id="cd14014">
    <property type="entry name" value="STKc_PknB_like"/>
    <property type="match status" value="1"/>
</dbReference>
<evidence type="ECO:0000256" key="3">
    <source>
        <dbReference type="PROSITE-ProRule" id="PRU10141"/>
    </source>
</evidence>
<organism evidence="5 6">
    <name type="scientific">candidate division CSSED10-310 bacterium</name>
    <dbReference type="NCBI Taxonomy" id="2855610"/>
    <lineage>
        <taxon>Bacteria</taxon>
        <taxon>Bacteria division CSSED10-310</taxon>
    </lineage>
</organism>
<dbReference type="InterPro" id="IPR011990">
    <property type="entry name" value="TPR-like_helical_dom_sf"/>
</dbReference>
<dbReference type="PROSITE" id="PS00107">
    <property type="entry name" value="PROTEIN_KINASE_ATP"/>
    <property type="match status" value="1"/>
</dbReference>
<dbReference type="PANTHER" id="PTHR47691">
    <property type="entry name" value="REGULATOR-RELATED"/>
    <property type="match status" value="1"/>
</dbReference>
<protein>
    <submittedName>
        <fullName evidence="5">Protein kinase</fullName>
    </submittedName>
</protein>
<accession>A0ABV6YTA1</accession>
<feature type="binding site" evidence="3">
    <location>
        <position position="44"/>
    </location>
    <ligand>
        <name>ATP</name>
        <dbReference type="ChEBI" id="CHEBI:30616"/>
    </ligand>
</feature>
<dbReference type="SUPFAM" id="SSF48452">
    <property type="entry name" value="TPR-like"/>
    <property type="match status" value="2"/>
</dbReference>
<dbReference type="Gene3D" id="3.40.50.300">
    <property type="entry name" value="P-loop containing nucleotide triphosphate hydrolases"/>
    <property type="match status" value="1"/>
</dbReference>
<dbReference type="Gene3D" id="1.25.40.10">
    <property type="entry name" value="Tetratricopeptide repeat domain"/>
    <property type="match status" value="1"/>
</dbReference>
<dbReference type="InterPro" id="IPR019734">
    <property type="entry name" value="TPR_rpt"/>
</dbReference>
<evidence type="ECO:0000256" key="1">
    <source>
        <dbReference type="ARBA" id="ARBA00022741"/>
    </source>
</evidence>